<dbReference type="Pfam" id="PF01753">
    <property type="entry name" value="zf-MYND"/>
    <property type="match status" value="1"/>
</dbReference>
<reference evidence="6 7" key="1">
    <citation type="journal article" date="2020" name="ISME J.">
        <title>Uncovering the hidden diversity of litter-decomposition mechanisms in mushroom-forming fungi.</title>
        <authorList>
            <person name="Floudas D."/>
            <person name="Bentzer J."/>
            <person name="Ahren D."/>
            <person name="Johansson T."/>
            <person name="Persson P."/>
            <person name="Tunlid A."/>
        </authorList>
    </citation>
    <scope>NUCLEOTIDE SEQUENCE [LARGE SCALE GENOMIC DNA]</scope>
    <source>
        <strain evidence="6 7">CBS 175.51</strain>
    </source>
</reference>
<evidence type="ECO:0000313" key="7">
    <source>
        <dbReference type="Proteomes" id="UP000541558"/>
    </source>
</evidence>
<dbReference type="PROSITE" id="PS50865">
    <property type="entry name" value="ZF_MYND_2"/>
    <property type="match status" value="1"/>
</dbReference>
<organism evidence="6 7">
    <name type="scientific">Ephemerocybe angulata</name>
    <dbReference type="NCBI Taxonomy" id="980116"/>
    <lineage>
        <taxon>Eukaryota</taxon>
        <taxon>Fungi</taxon>
        <taxon>Dikarya</taxon>
        <taxon>Basidiomycota</taxon>
        <taxon>Agaricomycotina</taxon>
        <taxon>Agaricomycetes</taxon>
        <taxon>Agaricomycetidae</taxon>
        <taxon>Agaricales</taxon>
        <taxon>Agaricineae</taxon>
        <taxon>Psathyrellaceae</taxon>
        <taxon>Ephemerocybe</taxon>
    </lineage>
</organism>
<dbReference type="PROSITE" id="PS01360">
    <property type="entry name" value="ZF_MYND_1"/>
    <property type="match status" value="1"/>
</dbReference>
<keyword evidence="2 4" id="KW-0863">Zinc-finger</keyword>
<keyword evidence="1" id="KW-0479">Metal-binding</keyword>
<dbReference type="GO" id="GO:0008270">
    <property type="term" value="F:zinc ion binding"/>
    <property type="evidence" value="ECO:0007669"/>
    <property type="project" value="UniProtKB-KW"/>
</dbReference>
<proteinExistence type="predicted"/>
<evidence type="ECO:0000256" key="2">
    <source>
        <dbReference type="ARBA" id="ARBA00022771"/>
    </source>
</evidence>
<gene>
    <name evidence="6" type="ORF">D9611_005883</name>
</gene>
<dbReference type="SUPFAM" id="SSF144232">
    <property type="entry name" value="HIT/MYND zinc finger-like"/>
    <property type="match status" value="1"/>
</dbReference>
<dbReference type="InterPro" id="IPR002893">
    <property type="entry name" value="Znf_MYND"/>
</dbReference>
<keyword evidence="7" id="KW-1185">Reference proteome</keyword>
<evidence type="ECO:0000259" key="5">
    <source>
        <dbReference type="PROSITE" id="PS50865"/>
    </source>
</evidence>
<dbReference type="Proteomes" id="UP000541558">
    <property type="component" value="Unassembled WGS sequence"/>
</dbReference>
<comment type="caution">
    <text evidence="6">The sequence shown here is derived from an EMBL/GenBank/DDBJ whole genome shotgun (WGS) entry which is preliminary data.</text>
</comment>
<accession>A0A8H5CH42</accession>
<keyword evidence="3" id="KW-0862">Zinc</keyword>
<evidence type="ECO:0000256" key="1">
    <source>
        <dbReference type="ARBA" id="ARBA00022723"/>
    </source>
</evidence>
<feature type="domain" description="MYND-type" evidence="5">
    <location>
        <begin position="467"/>
        <end position="512"/>
    </location>
</feature>
<dbReference type="OrthoDB" id="2934605at2759"/>
<evidence type="ECO:0000256" key="4">
    <source>
        <dbReference type="PROSITE-ProRule" id="PRU00134"/>
    </source>
</evidence>
<evidence type="ECO:0000313" key="6">
    <source>
        <dbReference type="EMBL" id="KAF5340981.1"/>
    </source>
</evidence>
<dbReference type="EMBL" id="JAACJK010000002">
    <property type="protein sequence ID" value="KAF5340981.1"/>
    <property type="molecule type" value="Genomic_DNA"/>
</dbReference>
<evidence type="ECO:0000256" key="3">
    <source>
        <dbReference type="ARBA" id="ARBA00022833"/>
    </source>
</evidence>
<name>A0A8H5CH42_9AGAR</name>
<dbReference type="Gene3D" id="6.10.140.2220">
    <property type="match status" value="1"/>
</dbReference>
<dbReference type="AlphaFoldDB" id="A0A8H5CH42"/>
<sequence>MSRGRDLPDVDLLHGAESGSLNDLYALEDNWPTDFKYARRAFEVFLGHLDVSEFTAGGGPSHRSKQELSHKVDLIKAGMGGLDAAFNWMAGTGKRHVVEMFEIFQPHVSMVLACLDFCARHSSIIMADRVGADPEIFGNNSGATMIKKMLDAFIEHFEKEDGHCALSEIVDFVLRSWFRGVIGAPPPERTTKTPQEYVMAPTPLFSALWTCIDENSMRPIILQKVRGFDRKTLRQLADAFEYWCIEWATVHKPASRSEALQLDCSLLAALVSASQELAIVPEFFQALAKSKFATLALETAIQFRDCLSIRECGGSVATEVASQLFPPRRDRFYELSTAVPELLEAGLLGIIIDDLLLPKKKKRGPFHRWYSGDPLAQLAKMSHHPNILLSLYSAIDSLPQTTLDEISASRVAKEHWVTFKASTTFNREGLERALVPDTTPASMCDCLSEVLFPDRQHNSALYLRLPHQTCKARKPKSEVKPKVKRCSWCHTVAYCSPECQREDWRLFHKYECKSSRYHRIESLFGVHSEANGPQEGGLTEPPVKTEPMYFGLLDYAFGTLIKSIGPPMRRKRDVWYGKRIYGADFLPFPMQFYAHTSEEILKVRPGGVLAFDDTRSRGIIRECDEDEHFHLLICVWKLGQYFVVALGKFEFYEVDKNPGSVVPDIGMLIKLVYGYVKVIEAVPGILGEKCYWS</sequence>
<protein>
    <recommendedName>
        <fullName evidence="5">MYND-type domain-containing protein</fullName>
    </recommendedName>
</protein>